<dbReference type="Pfam" id="PF13564">
    <property type="entry name" value="DoxX_2"/>
    <property type="match status" value="1"/>
</dbReference>
<reference evidence="6 7" key="1">
    <citation type="submission" date="2016-10" db="EMBL/GenBank/DDBJ databases">
        <authorList>
            <person name="de Groot N.N."/>
        </authorList>
    </citation>
    <scope>NUCLEOTIDE SEQUENCE [LARGE SCALE GENOMIC DNA]</scope>
    <source>
        <strain evidence="6 7">AB35.6</strain>
    </source>
</reference>
<organism evidence="6 7">
    <name type="scientific">Terriglobus roseus</name>
    <dbReference type="NCBI Taxonomy" id="392734"/>
    <lineage>
        <taxon>Bacteria</taxon>
        <taxon>Pseudomonadati</taxon>
        <taxon>Acidobacteriota</taxon>
        <taxon>Terriglobia</taxon>
        <taxon>Terriglobales</taxon>
        <taxon>Acidobacteriaceae</taxon>
        <taxon>Terriglobus</taxon>
    </lineage>
</organism>
<dbReference type="Proteomes" id="UP000182409">
    <property type="component" value="Unassembled WGS sequence"/>
</dbReference>
<feature type="transmembrane region" description="Helical" evidence="5">
    <location>
        <begin position="100"/>
        <end position="116"/>
    </location>
</feature>
<name>A0A1H4MT47_9BACT</name>
<dbReference type="EMBL" id="FNSD01000001">
    <property type="protein sequence ID" value="SEB85828.1"/>
    <property type="molecule type" value="Genomic_DNA"/>
</dbReference>
<proteinExistence type="predicted"/>
<keyword evidence="4 5" id="KW-0472">Membrane</keyword>
<feature type="transmembrane region" description="Helical" evidence="5">
    <location>
        <begin position="12"/>
        <end position="35"/>
    </location>
</feature>
<protein>
    <submittedName>
        <fullName evidence="6">DoxX-like family protein</fullName>
    </submittedName>
</protein>
<evidence type="ECO:0000313" key="7">
    <source>
        <dbReference type="Proteomes" id="UP000182409"/>
    </source>
</evidence>
<dbReference type="InterPro" id="IPR032808">
    <property type="entry name" value="DoxX"/>
</dbReference>
<evidence type="ECO:0000256" key="4">
    <source>
        <dbReference type="ARBA" id="ARBA00023136"/>
    </source>
</evidence>
<dbReference type="RefSeq" id="WP_074653748.1">
    <property type="nucleotide sequence ID" value="NZ_FNSD01000001.1"/>
</dbReference>
<feature type="transmembrane region" description="Helical" evidence="5">
    <location>
        <begin position="76"/>
        <end position="94"/>
    </location>
</feature>
<keyword evidence="3 5" id="KW-1133">Transmembrane helix</keyword>
<accession>A0A1H4MT47</accession>
<dbReference type="GO" id="GO:0016020">
    <property type="term" value="C:membrane"/>
    <property type="evidence" value="ECO:0007669"/>
    <property type="project" value="UniProtKB-SubCell"/>
</dbReference>
<evidence type="ECO:0000256" key="2">
    <source>
        <dbReference type="ARBA" id="ARBA00022692"/>
    </source>
</evidence>
<evidence type="ECO:0000313" key="6">
    <source>
        <dbReference type="EMBL" id="SEB85828.1"/>
    </source>
</evidence>
<comment type="subcellular location">
    <subcellularLocation>
        <location evidence="1">Membrane</location>
        <topology evidence="1">Multi-pass membrane protein</topology>
    </subcellularLocation>
</comment>
<dbReference type="OrthoDB" id="9811373at2"/>
<evidence type="ECO:0000256" key="1">
    <source>
        <dbReference type="ARBA" id="ARBA00004141"/>
    </source>
</evidence>
<evidence type="ECO:0000256" key="3">
    <source>
        <dbReference type="ARBA" id="ARBA00022989"/>
    </source>
</evidence>
<keyword evidence="2 5" id="KW-0812">Transmembrane</keyword>
<dbReference type="AlphaFoldDB" id="A0A1H4MT47"/>
<gene>
    <name evidence="6" type="ORF">SAMN05443244_2023</name>
</gene>
<sequence>MTTEDQPSKPMLWIGWILTALPALFLLSGGVTAALQLPVVKEGLGKYGFTPSILPIFAAVELTCAVLTLIPRTAPIGAILISAYMGGAVITHLRAGEAQWFIPVIFSAVVWIGLWLRRPSLRQQMLGI</sequence>
<evidence type="ECO:0000256" key="5">
    <source>
        <dbReference type="SAM" id="Phobius"/>
    </source>
</evidence>
<feature type="transmembrane region" description="Helical" evidence="5">
    <location>
        <begin position="47"/>
        <end position="69"/>
    </location>
</feature>